<dbReference type="Gene3D" id="3.40.1010.10">
    <property type="entry name" value="Cobalt-precorrin-4 Transmethylase, Domain 1"/>
    <property type="match status" value="1"/>
</dbReference>
<dbReference type="Proteomes" id="UP000295416">
    <property type="component" value="Unassembled WGS sequence"/>
</dbReference>
<proteinExistence type="inferred from homology"/>
<organism evidence="8 9">
    <name type="scientific">Scopulibacillus darangshiensis</name>
    <dbReference type="NCBI Taxonomy" id="442528"/>
    <lineage>
        <taxon>Bacteria</taxon>
        <taxon>Bacillati</taxon>
        <taxon>Bacillota</taxon>
        <taxon>Bacilli</taxon>
        <taxon>Bacillales</taxon>
        <taxon>Sporolactobacillaceae</taxon>
        <taxon>Scopulibacillus</taxon>
    </lineage>
</organism>
<keyword evidence="1 6" id="KW-0963">Cytoplasm</keyword>
<dbReference type="InterPro" id="IPR035996">
    <property type="entry name" value="4pyrrol_Methylase_sf"/>
</dbReference>
<comment type="subcellular location">
    <subcellularLocation>
        <location evidence="6">Cytoplasm</location>
    </subcellularLocation>
</comment>
<evidence type="ECO:0000313" key="9">
    <source>
        <dbReference type="Proteomes" id="UP000295416"/>
    </source>
</evidence>
<dbReference type="InterPro" id="IPR014776">
    <property type="entry name" value="4pyrrole_Mease_sub2"/>
</dbReference>
<gene>
    <name evidence="6" type="primary">rsmI</name>
    <name evidence="8" type="ORF">EV207_13537</name>
</gene>
<dbReference type="PROSITE" id="PS01296">
    <property type="entry name" value="RSMI"/>
    <property type="match status" value="1"/>
</dbReference>
<dbReference type="AlphaFoldDB" id="A0A4R2NLY8"/>
<dbReference type="HAMAP" id="MF_01877">
    <property type="entry name" value="16SrRNA_methyltr_I"/>
    <property type="match status" value="1"/>
</dbReference>
<dbReference type="NCBIfam" id="TIGR00096">
    <property type="entry name" value="16S rRNA (cytidine(1402)-2'-O)-methyltransferase"/>
    <property type="match status" value="1"/>
</dbReference>
<reference evidence="8 9" key="1">
    <citation type="submission" date="2019-03" db="EMBL/GenBank/DDBJ databases">
        <title>Genomic Encyclopedia of Type Strains, Phase IV (KMG-IV): sequencing the most valuable type-strain genomes for metagenomic binning, comparative biology and taxonomic classification.</title>
        <authorList>
            <person name="Goeker M."/>
        </authorList>
    </citation>
    <scope>NUCLEOTIDE SEQUENCE [LARGE SCALE GENOMIC DNA]</scope>
    <source>
        <strain evidence="8 9">DSM 19377</strain>
    </source>
</reference>
<evidence type="ECO:0000259" key="7">
    <source>
        <dbReference type="Pfam" id="PF00590"/>
    </source>
</evidence>
<evidence type="ECO:0000256" key="2">
    <source>
        <dbReference type="ARBA" id="ARBA00022552"/>
    </source>
</evidence>
<keyword evidence="9" id="KW-1185">Reference proteome</keyword>
<comment type="similarity">
    <text evidence="6">Belongs to the methyltransferase superfamily. RsmI family.</text>
</comment>
<dbReference type="Pfam" id="PF00590">
    <property type="entry name" value="TP_methylase"/>
    <property type="match status" value="1"/>
</dbReference>
<protein>
    <recommendedName>
        <fullName evidence="6">Ribosomal RNA small subunit methyltransferase I</fullName>
        <ecNumber evidence="6">2.1.1.198</ecNumber>
    </recommendedName>
    <alternativeName>
        <fullName evidence="6">16S rRNA 2'-O-ribose C1402 methyltransferase</fullName>
    </alternativeName>
    <alternativeName>
        <fullName evidence="6">rRNA (cytidine-2'-O-)-methyltransferase RsmI</fullName>
    </alternativeName>
</protein>
<name>A0A4R2NLY8_9BACL</name>
<keyword evidence="5 6" id="KW-0949">S-adenosyl-L-methionine</keyword>
<evidence type="ECO:0000313" key="8">
    <source>
        <dbReference type="EMBL" id="TCP22561.1"/>
    </source>
</evidence>
<accession>A0A4R2NLY8</accession>
<dbReference type="SUPFAM" id="SSF53790">
    <property type="entry name" value="Tetrapyrrole methylase"/>
    <property type="match status" value="1"/>
</dbReference>
<evidence type="ECO:0000256" key="5">
    <source>
        <dbReference type="ARBA" id="ARBA00022691"/>
    </source>
</evidence>
<dbReference type="InterPro" id="IPR008189">
    <property type="entry name" value="rRNA_ssu_MeTfrase_I"/>
</dbReference>
<evidence type="ECO:0000256" key="4">
    <source>
        <dbReference type="ARBA" id="ARBA00022679"/>
    </source>
</evidence>
<dbReference type="EMBL" id="SLXK01000035">
    <property type="protein sequence ID" value="TCP22561.1"/>
    <property type="molecule type" value="Genomic_DNA"/>
</dbReference>
<dbReference type="InterPro" id="IPR014777">
    <property type="entry name" value="4pyrrole_Mease_sub1"/>
</dbReference>
<dbReference type="FunFam" id="3.30.950.10:FF:000002">
    <property type="entry name" value="Ribosomal RNA small subunit methyltransferase I"/>
    <property type="match status" value="1"/>
</dbReference>
<dbReference type="GO" id="GO:0070677">
    <property type="term" value="F:rRNA (cytosine-2'-O-)-methyltransferase activity"/>
    <property type="evidence" value="ECO:0007669"/>
    <property type="project" value="UniProtKB-UniRule"/>
</dbReference>
<dbReference type="EC" id="2.1.1.198" evidence="6"/>
<sequence length="292" mass="32777">MLLQESFQNKERSGMLYLVPTPIGNLDDITMRALKILKSADMIAAEDTRQTLKLCNHFEIQTSLVSYHEHNKTVSGEKILKALKEGANVALVSDAGTPAVSDPGYELVVSCVEEGVPVIPLPGSNAAVTSLIASGLPTDHFLFYGFLPRSKKEKEAALEEISQFPYTLIFYESPFRIKDTLAAAFKTLGNRKAAFARELTKRYETFVRGDLERLIEHLSNQDIKGECCLIIEGSKESADTETNEWWRELTIGEHVDHYVKVKALSSKEAIKKVAKERQQPKRDIYQAYHVDN</sequence>
<keyword evidence="2 6" id="KW-0698">rRNA processing</keyword>
<keyword evidence="4 6" id="KW-0808">Transferase</keyword>
<feature type="domain" description="Tetrapyrrole methylase" evidence="7">
    <location>
        <begin position="15"/>
        <end position="214"/>
    </location>
</feature>
<dbReference type="Gene3D" id="3.30.950.10">
    <property type="entry name" value="Methyltransferase, Cobalt-precorrin-4 Transmethylase, Domain 2"/>
    <property type="match status" value="1"/>
</dbReference>
<dbReference type="PANTHER" id="PTHR46111">
    <property type="entry name" value="RIBOSOMAL RNA SMALL SUBUNIT METHYLTRANSFERASE I"/>
    <property type="match status" value="1"/>
</dbReference>
<evidence type="ECO:0000256" key="1">
    <source>
        <dbReference type="ARBA" id="ARBA00022490"/>
    </source>
</evidence>
<dbReference type="OrthoDB" id="9809084at2"/>
<evidence type="ECO:0000256" key="6">
    <source>
        <dbReference type="HAMAP-Rule" id="MF_01877"/>
    </source>
</evidence>
<dbReference type="GO" id="GO:0005737">
    <property type="term" value="C:cytoplasm"/>
    <property type="evidence" value="ECO:0007669"/>
    <property type="project" value="UniProtKB-SubCell"/>
</dbReference>
<keyword evidence="3 6" id="KW-0489">Methyltransferase</keyword>
<dbReference type="PIRSF" id="PIRSF005917">
    <property type="entry name" value="MTase_YraL"/>
    <property type="match status" value="1"/>
</dbReference>
<comment type="caution">
    <text evidence="8">The sequence shown here is derived from an EMBL/GenBank/DDBJ whole genome shotgun (WGS) entry which is preliminary data.</text>
</comment>
<dbReference type="FunFam" id="3.40.1010.10:FF:000002">
    <property type="entry name" value="Ribosomal RNA small subunit methyltransferase I"/>
    <property type="match status" value="1"/>
</dbReference>
<evidence type="ECO:0000256" key="3">
    <source>
        <dbReference type="ARBA" id="ARBA00022603"/>
    </source>
</evidence>
<dbReference type="InterPro" id="IPR018063">
    <property type="entry name" value="SAM_MeTrfase_RsmI_CS"/>
</dbReference>
<dbReference type="InterPro" id="IPR000878">
    <property type="entry name" value="4pyrrol_Mease"/>
</dbReference>
<dbReference type="PANTHER" id="PTHR46111:SF1">
    <property type="entry name" value="RIBOSOMAL RNA SMALL SUBUNIT METHYLTRANSFERASE I"/>
    <property type="match status" value="1"/>
</dbReference>
<comment type="function">
    <text evidence="6">Catalyzes the 2'-O-methylation of the ribose of cytidine 1402 (C1402) in 16S rRNA.</text>
</comment>
<dbReference type="CDD" id="cd11648">
    <property type="entry name" value="RsmI"/>
    <property type="match status" value="1"/>
</dbReference>
<comment type="catalytic activity">
    <reaction evidence="6">
        <text>cytidine(1402) in 16S rRNA + S-adenosyl-L-methionine = 2'-O-methylcytidine(1402) in 16S rRNA + S-adenosyl-L-homocysteine + H(+)</text>
        <dbReference type="Rhea" id="RHEA:42924"/>
        <dbReference type="Rhea" id="RHEA-COMP:10285"/>
        <dbReference type="Rhea" id="RHEA-COMP:10286"/>
        <dbReference type="ChEBI" id="CHEBI:15378"/>
        <dbReference type="ChEBI" id="CHEBI:57856"/>
        <dbReference type="ChEBI" id="CHEBI:59789"/>
        <dbReference type="ChEBI" id="CHEBI:74495"/>
        <dbReference type="ChEBI" id="CHEBI:82748"/>
        <dbReference type="EC" id="2.1.1.198"/>
    </reaction>
</comment>